<comment type="function">
    <text evidence="1">May be involved in the biogenesis of curli organelles.</text>
</comment>
<evidence type="ECO:0000256" key="1">
    <source>
        <dbReference type="ARBA" id="ARBA00003989"/>
    </source>
</evidence>
<keyword evidence="3" id="KW-0732">Signal</keyword>
<dbReference type="EMBL" id="AP013035">
    <property type="protein sequence ID" value="BAT71790.1"/>
    <property type="molecule type" value="Genomic_DNA"/>
</dbReference>
<evidence type="ECO:0000256" key="2">
    <source>
        <dbReference type="ARBA" id="ARBA00014024"/>
    </source>
</evidence>
<reference evidence="5" key="1">
    <citation type="journal article" date="2018" name="Science">
        <title>A primordial and reversible TCA cycle in a facultatively chemolithoautotrophic thermophile.</title>
        <authorList>
            <person name="Nunoura T."/>
            <person name="Chikaraishi Y."/>
            <person name="Izaki R."/>
            <person name="Suwa T."/>
            <person name="Sato T."/>
            <person name="Harada T."/>
            <person name="Mori K."/>
            <person name="Kato Y."/>
            <person name="Miyazaki M."/>
            <person name="Shimamura S."/>
            <person name="Yanagawa K."/>
            <person name="Shuto A."/>
            <person name="Ohkouchi N."/>
            <person name="Fujita N."/>
            <person name="Takaki Y."/>
            <person name="Atomi H."/>
            <person name="Takai K."/>
        </authorList>
    </citation>
    <scope>NUCLEOTIDE SEQUENCE [LARGE SCALE GENOMIC DNA]</scope>
    <source>
        <strain evidence="5">DSM 17441 / JCM 13301 / NBRC 103674 / ABI70S6</strain>
    </source>
</reference>
<dbReference type="AlphaFoldDB" id="A0A0S3QTX6"/>
<dbReference type="InterPro" id="IPR018900">
    <property type="entry name" value="Curli_CsgE"/>
</dbReference>
<accession>A0A0S3QTX6</accession>
<evidence type="ECO:0000313" key="5">
    <source>
        <dbReference type="Proteomes" id="UP000063234"/>
    </source>
</evidence>
<dbReference type="STRING" id="1298851.TST_0996"/>
<organism evidence="4 5">
    <name type="scientific">Thermosulfidibacter takaii (strain DSM 17441 / JCM 13301 / NBRC 103674 / ABI70S6)</name>
    <dbReference type="NCBI Taxonomy" id="1298851"/>
    <lineage>
        <taxon>Bacteria</taxon>
        <taxon>Pseudomonadati</taxon>
        <taxon>Thermosulfidibacterota</taxon>
        <taxon>Thermosulfidibacteria</taxon>
        <taxon>Thermosulfidibacterales</taxon>
        <taxon>Thermosulfidibacteraceae</taxon>
    </lineage>
</organism>
<dbReference type="Pfam" id="PF10627">
    <property type="entry name" value="CsgE"/>
    <property type="match status" value="1"/>
</dbReference>
<dbReference type="PROSITE" id="PS51257">
    <property type="entry name" value="PROKAR_LIPOPROTEIN"/>
    <property type="match status" value="1"/>
</dbReference>
<sequence length="124" mass="14658">MKKITIISYLILLLSCYVVTAQPLVISGLVIDQTKTRIGREFYEDFYQMWQEVPADIKDDLNLIIKEFYDPRYGFRIEITSDNMVIYRGILAPRSDDIKQKAKEALEYAIEFALTQRQTKQEFY</sequence>
<evidence type="ECO:0000256" key="3">
    <source>
        <dbReference type="ARBA" id="ARBA00022729"/>
    </source>
</evidence>
<dbReference type="Proteomes" id="UP000063234">
    <property type="component" value="Chromosome"/>
</dbReference>
<dbReference type="OrthoDB" id="1524955at2"/>
<gene>
    <name evidence="4" type="primary">csgE</name>
    <name evidence="4" type="ORF">TST_0996</name>
</gene>
<dbReference type="KEGG" id="ttk:TST_0996"/>
<name>A0A0S3QTX6_THET7</name>
<protein>
    <recommendedName>
        <fullName evidence="2">Curli production assembly/transport component CsgE</fullName>
    </recommendedName>
</protein>
<evidence type="ECO:0000313" key="4">
    <source>
        <dbReference type="EMBL" id="BAT71790.1"/>
    </source>
</evidence>
<keyword evidence="5" id="KW-1185">Reference proteome</keyword>
<dbReference type="RefSeq" id="WP_068549788.1">
    <property type="nucleotide sequence ID" value="NZ_AP013035.1"/>
</dbReference>
<proteinExistence type="predicted"/>